<name>A0A0D2MXA0_9CHLO</name>
<evidence type="ECO:0000313" key="2">
    <source>
        <dbReference type="EMBL" id="KIZ05042.1"/>
    </source>
</evidence>
<organism evidence="2 3">
    <name type="scientific">Monoraphidium neglectum</name>
    <dbReference type="NCBI Taxonomy" id="145388"/>
    <lineage>
        <taxon>Eukaryota</taxon>
        <taxon>Viridiplantae</taxon>
        <taxon>Chlorophyta</taxon>
        <taxon>core chlorophytes</taxon>
        <taxon>Chlorophyceae</taxon>
        <taxon>CS clade</taxon>
        <taxon>Sphaeropleales</taxon>
        <taxon>Selenastraceae</taxon>
        <taxon>Monoraphidium</taxon>
    </lineage>
</organism>
<evidence type="ECO:0000256" key="1">
    <source>
        <dbReference type="SAM" id="MobiDB-lite"/>
    </source>
</evidence>
<reference evidence="2 3" key="1">
    <citation type="journal article" date="2013" name="BMC Genomics">
        <title>Reconstruction of the lipid metabolism for the microalga Monoraphidium neglectum from its genome sequence reveals characteristics suitable for biofuel production.</title>
        <authorList>
            <person name="Bogen C."/>
            <person name="Al-Dilaimi A."/>
            <person name="Albersmeier A."/>
            <person name="Wichmann J."/>
            <person name="Grundmann M."/>
            <person name="Rupp O."/>
            <person name="Lauersen K.J."/>
            <person name="Blifernez-Klassen O."/>
            <person name="Kalinowski J."/>
            <person name="Goesmann A."/>
            <person name="Mussgnug J.H."/>
            <person name="Kruse O."/>
        </authorList>
    </citation>
    <scope>NUCLEOTIDE SEQUENCE [LARGE SCALE GENOMIC DNA]</scope>
    <source>
        <strain evidence="2 3">SAG 48.87</strain>
    </source>
</reference>
<dbReference type="AlphaFoldDB" id="A0A0D2MXA0"/>
<protein>
    <submittedName>
        <fullName evidence="2">Uncharacterized protein</fullName>
    </submittedName>
</protein>
<dbReference type="RefSeq" id="XP_013904061.1">
    <property type="nucleotide sequence ID" value="XM_014048607.1"/>
</dbReference>
<feature type="non-terminal residue" evidence="2">
    <location>
        <position position="150"/>
    </location>
</feature>
<dbReference type="GeneID" id="25735797"/>
<sequence>MTAASVCHASSCHGAPRPAQLTALCCPPPHSPSPPVCAPSLDPSSPCHAAYCDTHGALHYVHFDSESGAVTPLARYQLHIVDGGTPSGERRQHTQQRRRPLQKPWAAFDFVPGRPGELLIAQQDSRRVLYAALPRAEGAAGEVFLFGGHT</sequence>
<evidence type="ECO:0000313" key="3">
    <source>
        <dbReference type="Proteomes" id="UP000054498"/>
    </source>
</evidence>
<dbReference type="Proteomes" id="UP000054498">
    <property type="component" value="Unassembled WGS sequence"/>
</dbReference>
<keyword evidence="3" id="KW-1185">Reference proteome</keyword>
<dbReference type="OrthoDB" id="552901at2759"/>
<feature type="region of interest" description="Disordered" evidence="1">
    <location>
        <begin position="82"/>
        <end position="101"/>
    </location>
</feature>
<accession>A0A0D2MXA0</accession>
<dbReference type="EMBL" id="KK100566">
    <property type="protein sequence ID" value="KIZ05042.1"/>
    <property type="molecule type" value="Genomic_DNA"/>
</dbReference>
<gene>
    <name evidence="2" type="ORF">MNEG_2919</name>
</gene>
<dbReference type="KEGG" id="mng:MNEG_2919"/>
<dbReference type="STRING" id="145388.A0A0D2MXA0"/>
<proteinExistence type="predicted"/>